<accession>A0A0A9GYG0</accession>
<name>A0A0A9GYG0_ARUDO</name>
<reference evidence="2" key="2">
    <citation type="journal article" date="2015" name="Data Brief">
        <title>Shoot transcriptome of the giant reed, Arundo donax.</title>
        <authorList>
            <person name="Barrero R.A."/>
            <person name="Guerrero F.D."/>
            <person name="Moolhuijzen P."/>
            <person name="Goolsby J.A."/>
            <person name="Tidwell J."/>
            <person name="Bellgard S.E."/>
            <person name="Bellgard M.I."/>
        </authorList>
    </citation>
    <scope>NUCLEOTIDE SEQUENCE</scope>
    <source>
        <tissue evidence="2">Shoot tissue taken approximately 20 cm above the soil surface</tissue>
    </source>
</reference>
<protein>
    <submittedName>
        <fullName evidence="2">Uncharacterized protein</fullName>
    </submittedName>
</protein>
<evidence type="ECO:0000256" key="1">
    <source>
        <dbReference type="SAM" id="MobiDB-lite"/>
    </source>
</evidence>
<feature type="region of interest" description="Disordered" evidence="1">
    <location>
        <begin position="1"/>
        <end position="38"/>
    </location>
</feature>
<sequence>MDREKYFDWNKEKSIQPNSLLEQSNQMPTPLTNKRNQT</sequence>
<proteinExistence type="predicted"/>
<feature type="compositionally biased region" description="Basic and acidic residues" evidence="1">
    <location>
        <begin position="1"/>
        <end position="14"/>
    </location>
</feature>
<feature type="compositionally biased region" description="Polar residues" evidence="1">
    <location>
        <begin position="15"/>
        <end position="38"/>
    </location>
</feature>
<dbReference type="AlphaFoldDB" id="A0A0A9GYG0"/>
<dbReference type="EMBL" id="GBRH01169312">
    <property type="protein sequence ID" value="JAE28584.1"/>
    <property type="molecule type" value="Transcribed_RNA"/>
</dbReference>
<reference evidence="2" key="1">
    <citation type="submission" date="2014-09" db="EMBL/GenBank/DDBJ databases">
        <authorList>
            <person name="Magalhaes I.L.F."/>
            <person name="Oliveira U."/>
            <person name="Santos F.R."/>
            <person name="Vidigal T.H.D.A."/>
            <person name="Brescovit A.D."/>
            <person name="Santos A.J."/>
        </authorList>
    </citation>
    <scope>NUCLEOTIDE SEQUENCE</scope>
    <source>
        <tissue evidence="2">Shoot tissue taken approximately 20 cm above the soil surface</tissue>
    </source>
</reference>
<organism evidence="2">
    <name type="scientific">Arundo donax</name>
    <name type="common">Giant reed</name>
    <name type="synonym">Donax arundinaceus</name>
    <dbReference type="NCBI Taxonomy" id="35708"/>
    <lineage>
        <taxon>Eukaryota</taxon>
        <taxon>Viridiplantae</taxon>
        <taxon>Streptophyta</taxon>
        <taxon>Embryophyta</taxon>
        <taxon>Tracheophyta</taxon>
        <taxon>Spermatophyta</taxon>
        <taxon>Magnoliopsida</taxon>
        <taxon>Liliopsida</taxon>
        <taxon>Poales</taxon>
        <taxon>Poaceae</taxon>
        <taxon>PACMAD clade</taxon>
        <taxon>Arundinoideae</taxon>
        <taxon>Arundineae</taxon>
        <taxon>Arundo</taxon>
    </lineage>
</organism>
<evidence type="ECO:0000313" key="2">
    <source>
        <dbReference type="EMBL" id="JAE28584.1"/>
    </source>
</evidence>